<name>A0A8J2K6U8_9HEXA</name>
<dbReference type="AlphaFoldDB" id="A0A8J2K6U8"/>
<evidence type="ECO:0000256" key="1">
    <source>
        <dbReference type="ARBA" id="ARBA00022723"/>
    </source>
</evidence>
<reference evidence="5" key="1">
    <citation type="submission" date="2021-06" db="EMBL/GenBank/DDBJ databases">
        <authorList>
            <person name="Hodson N. C."/>
            <person name="Mongue J. A."/>
            <person name="Jaron S. K."/>
        </authorList>
    </citation>
    <scope>NUCLEOTIDE SEQUENCE</scope>
</reference>
<evidence type="ECO:0000259" key="4">
    <source>
        <dbReference type="PROSITE" id="PS50222"/>
    </source>
</evidence>
<dbReference type="PANTHER" id="PTHR23055:SF60">
    <property type="entry name" value="CALAXIN"/>
    <property type="match status" value="1"/>
</dbReference>
<comment type="caution">
    <text evidence="5">The sequence shown here is derived from an EMBL/GenBank/DDBJ whole genome shotgun (WGS) entry which is preliminary data.</text>
</comment>
<gene>
    <name evidence="5" type="ORF">AFUS01_LOCUS22322</name>
</gene>
<keyword evidence="2" id="KW-0677">Repeat</keyword>
<evidence type="ECO:0000256" key="3">
    <source>
        <dbReference type="SAM" id="MobiDB-lite"/>
    </source>
</evidence>
<keyword evidence="1" id="KW-0479">Metal-binding</keyword>
<dbReference type="OrthoDB" id="191686at2759"/>
<dbReference type="Proteomes" id="UP000708208">
    <property type="component" value="Unassembled WGS sequence"/>
</dbReference>
<sequence length="359" mass="40550">MYKKESSISPSETSDVSSKETTHGRFFNVVKNQIALADGYSMIRNDESTNHPRFTPIERHAAKIHDLLRRDSKILVETRSIQSFTSLVSKAMSAAMSTSEAKLPGTTNIKKTKTPKSGGNKPEEAPSKRLSRNIAQLQKTTHFSIAEVGSLIRMFHAFTSRSKTPGQMDLQLFREIFQKHFGIMDDIMLDHMFYYFDNDRKGYIGESQWVTHLSTILRGTIQEHIDFCYEVYKLGSGGSDESGIKRPQVRTLLQGCFATDSSGSSEEDSNHHELVDLAIKILGRYTLGYITIESFTTAVLTNPLTIQALGTCLPDLSKLKSFMALFAEDYNNYRSNYSLPNDSSYKGKKFFIVVRKRKT</sequence>
<dbReference type="GO" id="GO:0005509">
    <property type="term" value="F:calcium ion binding"/>
    <property type="evidence" value="ECO:0007669"/>
    <property type="project" value="InterPro"/>
</dbReference>
<proteinExistence type="predicted"/>
<accession>A0A8J2K6U8</accession>
<dbReference type="PROSITE" id="PS50222">
    <property type="entry name" value="EF_HAND_2"/>
    <property type="match status" value="1"/>
</dbReference>
<keyword evidence="6" id="KW-1185">Reference proteome</keyword>
<feature type="region of interest" description="Disordered" evidence="3">
    <location>
        <begin position="1"/>
        <end position="20"/>
    </location>
</feature>
<feature type="region of interest" description="Disordered" evidence="3">
    <location>
        <begin position="97"/>
        <end position="129"/>
    </location>
</feature>
<dbReference type="InterPro" id="IPR002048">
    <property type="entry name" value="EF_hand_dom"/>
</dbReference>
<evidence type="ECO:0000256" key="2">
    <source>
        <dbReference type="ARBA" id="ARBA00022737"/>
    </source>
</evidence>
<protein>
    <recommendedName>
        <fullName evidence="4">EF-hand domain-containing protein</fullName>
    </recommendedName>
</protein>
<feature type="domain" description="EF-hand" evidence="4">
    <location>
        <begin position="184"/>
        <end position="219"/>
    </location>
</feature>
<dbReference type="InterPro" id="IPR028846">
    <property type="entry name" value="Recoverin"/>
</dbReference>
<dbReference type="PANTHER" id="PTHR23055">
    <property type="entry name" value="CALCIUM BINDING PROTEINS"/>
    <property type="match status" value="1"/>
</dbReference>
<evidence type="ECO:0000313" key="6">
    <source>
        <dbReference type="Proteomes" id="UP000708208"/>
    </source>
</evidence>
<organism evidence="5 6">
    <name type="scientific">Allacma fusca</name>
    <dbReference type="NCBI Taxonomy" id="39272"/>
    <lineage>
        <taxon>Eukaryota</taxon>
        <taxon>Metazoa</taxon>
        <taxon>Ecdysozoa</taxon>
        <taxon>Arthropoda</taxon>
        <taxon>Hexapoda</taxon>
        <taxon>Collembola</taxon>
        <taxon>Symphypleona</taxon>
        <taxon>Sminthuridae</taxon>
        <taxon>Allacma</taxon>
    </lineage>
</organism>
<feature type="compositionally biased region" description="Polar residues" evidence="3">
    <location>
        <begin position="7"/>
        <end position="16"/>
    </location>
</feature>
<feature type="compositionally biased region" description="Polar residues" evidence="3">
    <location>
        <begin position="97"/>
        <end position="109"/>
    </location>
</feature>
<evidence type="ECO:0000313" key="5">
    <source>
        <dbReference type="EMBL" id="CAG7733905.1"/>
    </source>
</evidence>
<dbReference type="EMBL" id="CAJVCH010258756">
    <property type="protein sequence ID" value="CAG7733905.1"/>
    <property type="molecule type" value="Genomic_DNA"/>
</dbReference>